<proteinExistence type="inferred from homology"/>
<evidence type="ECO:0000313" key="3">
    <source>
        <dbReference type="EMBL" id="KAF2114610.1"/>
    </source>
</evidence>
<evidence type="ECO:0000313" key="4">
    <source>
        <dbReference type="Proteomes" id="UP000799770"/>
    </source>
</evidence>
<comment type="similarity">
    <text evidence="1">Belongs to the metallo-dependent hydrolases superfamily. Hydantoinase/dihydropyrimidinase family.</text>
</comment>
<dbReference type="EMBL" id="ML977325">
    <property type="protein sequence ID" value="KAF2114610.1"/>
    <property type="molecule type" value="Genomic_DNA"/>
</dbReference>
<sequence>MSIVLAPGDVLFECASVIDGTGATPRFTASVLVRAGKIHKICKEPLPPAQAHNEARIVDCKNASWVLSPGFIDMHAHSDLSLLHTPEHLAKITQGVTTEVIGQDGISYAPVDDVCLSHIRSQIAGWNGNPQDDGFWSRWRTVKEYLNVLDNERIATNAAFLVPQGNLRMLVLGYDPRAATKEEIQKMKEILVRSLEEGAVGMSSGLTYVPGMYASDSELGELLRILVPYGAYYCPHHRSYGKGALQAYREMIELARDTGVRLHLTHATLNFEENKGKAEEFITMVDQAITDGVDISLDTYPYLPGSTTLAALLPSWAAAGGGAACLERLHDPETLAQIRHDVEIVGTDGCHGCTLNWKTIEISGVTNQSLVSRYLGKAIGDVAEQENKDPFDLLVELLIEDNLATTILQHEGHEENVRRIMRHPKHCAGSDGILTSMKPHPRGWGTMPRYLGHYARDLEKGMERDLYSATTSLSDQPTSVLAERIFDGGLEDAVSHLTGRAAAVIGLKDRGTVKEGYNADLVLFDPESILDQATFSKPQVPAKGIRFVMVNGHIALDEGKPTGMRAGKTLRLTPKDSKEDYKIV</sequence>
<evidence type="ECO:0000256" key="1">
    <source>
        <dbReference type="ARBA" id="ARBA00008829"/>
    </source>
</evidence>
<dbReference type="OrthoDB" id="194468at2759"/>
<dbReference type="InterPro" id="IPR032466">
    <property type="entry name" value="Metal_Hydrolase"/>
</dbReference>
<gene>
    <name evidence="3" type="ORF">BDV96DRAFT_577109</name>
</gene>
<dbReference type="InterPro" id="IPR050378">
    <property type="entry name" value="Metallo-dep_Hydrolases_sf"/>
</dbReference>
<keyword evidence="4" id="KW-1185">Reference proteome</keyword>
<dbReference type="PANTHER" id="PTHR11647">
    <property type="entry name" value="HYDRANTOINASE/DIHYDROPYRIMIDINASE FAMILY MEMBER"/>
    <property type="match status" value="1"/>
</dbReference>
<evidence type="ECO:0000259" key="2">
    <source>
        <dbReference type="Pfam" id="PF07969"/>
    </source>
</evidence>
<dbReference type="GO" id="GO:0005829">
    <property type="term" value="C:cytosol"/>
    <property type="evidence" value="ECO:0007669"/>
    <property type="project" value="TreeGrafter"/>
</dbReference>
<dbReference type="Proteomes" id="UP000799770">
    <property type="component" value="Unassembled WGS sequence"/>
</dbReference>
<name>A0A6A5Z597_9PLEO</name>
<accession>A0A6A5Z597</accession>
<dbReference type="Pfam" id="PF07969">
    <property type="entry name" value="Amidohydro_3"/>
    <property type="match status" value="1"/>
</dbReference>
<dbReference type="GO" id="GO:0016812">
    <property type="term" value="F:hydrolase activity, acting on carbon-nitrogen (but not peptide) bonds, in cyclic amides"/>
    <property type="evidence" value="ECO:0007669"/>
    <property type="project" value="TreeGrafter"/>
</dbReference>
<organism evidence="3 4">
    <name type="scientific">Lophiotrema nucula</name>
    <dbReference type="NCBI Taxonomy" id="690887"/>
    <lineage>
        <taxon>Eukaryota</taxon>
        <taxon>Fungi</taxon>
        <taxon>Dikarya</taxon>
        <taxon>Ascomycota</taxon>
        <taxon>Pezizomycotina</taxon>
        <taxon>Dothideomycetes</taxon>
        <taxon>Pleosporomycetidae</taxon>
        <taxon>Pleosporales</taxon>
        <taxon>Lophiotremataceae</taxon>
        <taxon>Lophiotrema</taxon>
    </lineage>
</organism>
<reference evidence="3" key="1">
    <citation type="journal article" date="2020" name="Stud. Mycol.">
        <title>101 Dothideomycetes genomes: a test case for predicting lifestyles and emergence of pathogens.</title>
        <authorList>
            <person name="Haridas S."/>
            <person name="Albert R."/>
            <person name="Binder M."/>
            <person name="Bloem J."/>
            <person name="Labutti K."/>
            <person name="Salamov A."/>
            <person name="Andreopoulos B."/>
            <person name="Baker S."/>
            <person name="Barry K."/>
            <person name="Bills G."/>
            <person name="Bluhm B."/>
            <person name="Cannon C."/>
            <person name="Castanera R."/>
            <person name="Culley D."/>
            <person name="Daum C."/>
            <person name="Ezra D."/>
            <person name="Gonzalez J."/>
            <person name="Henrissat B."/>
            <person name="Kuo A."/>
            <person name="Liang C."/>
            <person name="Lipzen A."/>
            <person name="Lutzoni F."/>
            <person name="Magnuson J."/>
            <person name="Mondo S."/>
            <person name="Nolan M."/>
            <person name="Ohm R."/>
            <person name="Pangilinan J."/>
            <person name="Park H.-J."/>
            <person name="Ramirez L."/>
            <person name="Alfaro M."/>
            <person name="Sun H."/>
            <person name="Tritt A."/>
            <person name="Yoshinaga Y."/>
            <person name="Zwiers L.-H."/>
            <person name="Turgeon B."/>
            <person name="Goodwin S."/>
            <person name="Spatafora J."/>
            <person name="Crous P."/>
            <person name="Grigoriev I."/>
        </authorList>
    </citation>
    <scope>NUCLEOTIDE SEQUENCE</scope>
    <source>
        <strain evidence="3">CBS 627.86</strain>
    </source>
</reference>
<dbReference type="Gene3D" id="3.20.20.140">
    <property type="entry name" value="Metal-dependent hydrolases"/>
    <property type="match status" value="2"/>
</dbReference>
<protein>
    <submittedName>
        <fullName evidence="3">Putative D-aminoacylase</fullName>
    </submittedName>
</protein>
<feature type="domain" description="Amidohydrolase 3" evidence="2">
    <location>
        <begin position="57"/>
        <end position="554"/>
    </location>
</feature>
<dbReference type="InterPro" id="IPR013108">
    <property type="entry name" value="Amidohydro_3"/>
</dbReference>
<dbReference type="PANTHER" id="PTHR11647:SF1">
    <property type="entry name" value="COLLAPSIN RESPONSE MEDIATOR PROTEIN"/>
    <property type="match status" value="1"/>
</dbReference>
<dbReference type="InterPro" id="IPR011059">
    <property type="entry name" value="Metal-dep_hydrolase_composite"/>
</dbReference>
<dbReference type="AlphaFoldDB" id="A0A6A5Z597"/>
<dbReference type="SUPFAM" id="SSF51556">
    <property type="entry name" value="Metallo-dependent hydrolases"/>
    <property type="match status" value="1"/>
</dbReference>
<dbReference type="SUPFAM" id="SSF51338">
    <property type="entry name" value="Composite domain of metallo-dependent hydrolases"/>
    <property type="match status" value="2"/>
</dbReference>
<dbReference type="CDD" id="cd01297">
    <property type="entry name" value="D-aminoacylase"/>
    <property type="match status" value="1"/>
</dbReference>